<dbReference type="RefSeq" id="XP_062638224.1">
    <property type="nucleotide sequence ID" value="XM_062780265.1"/>
</dbReference>
<keyword evidence="2" id="KW-1185">Reference proteome</keyword>
<reference evidence="1" key="1">
    <citation type="journal article" date="2023" name="Mol. Phylogenet. Evol.">
        <title>Genome-scale phylogeny and comparative genomics of the fungal order Sordariales.</title>
        <authorList>
            <person name="Hensen N."/>
            <person name="Bonometti L."/>
            <person name="Westerberg I."/>
            <person name="Brannstrom I.O."/>
            <person name="Guillou S."/>
            <person name="Cros-Aarteil S."/>
            <person name="Calhoun S."/>
            <person name="Haridas S."/>
            <person name="Kuo A."/>
            <person name="Mondo S."/>
            <person name="Pangilinan J."/>
            <person name="Riley R."/>
            <person name="LaButti K."/>
            <person name="Andreopoulos B."/>
            <person name="Lipzen A."/>
            <person name="Chen C."/>
            <person name="Yan M."/>
            <person name="Daum C."/>
            <person name="Ng V."/>
            <person name="Clum A."/>
            <person name="Steindorff A."/>
            <person name="Ohm R.A."/>
            <person name="Martin F."/>
            <person name="Silar P."/>
            <person name="Natvig D.O."/>
            <person name="Lalanne C."/>
            <person name="Gautier V."/>
            <person name="Ament-Velasquez S.L."/>
            <person name="Kruys A."/>
            <person name="Hutchinson M.I."/>
            <person name="Powell A.J."/>
            <person name="Barry K."/>
            <person name="Miller A.N."/>
            <person name="Grigoriev I.V."/>
            <person name="Debuchy R."/>
            <person name="Gladieux P."/>
            <person name="Hiltunen Thoren M."/>
            <person name="Johannesson H."/>
        </authorList>
    </citation>
    <scope>NUCLEOTIDE SEQUENCE</scope>
    <source>
        <strain evidence="1">CBS 141.50</strain>
    </source>
</reference>
<gene>
    <name evidence="1" type="ORF">C8A04DRAFT_27351</name>
</gene>
<reference evidence="1" key="2">
    <citation type="submission" date="2023-05" db="EMBL/GenBank/DDBJ databases">
        <authorList>
            <consortium name="Lawrence Berkeley National Laboratory"/>
            <person name="Steindorff A."/>
            <person name="Hensen N."/>
            <person name="Bonometti L."/>
            <person name="Westerberg I."/>
            <person name="Brannstrom I.O."/>
            <person name="Guillou S."/>
            <person name="Cros-Aarteil S."/>
            <person name="Calhoun S."/>
            <person name="Haridas S."/>
            <person name="Kuo A."/>
            <person name="Mondo S."/>
            <person name="Pangilinan J."/>
            <person name="Riley R."/>
            <person name="Labutti K."/>
            <person name="Andreopoulos B."/>
            <person name="Lipzen A."/>
            <person name="Chen C."/>
            <person name="Yanf M."/>
            <person name="Daum C."/>
            <person name="Ng V."/>
            <person name="Clum A."/>
            <person name="Ohm R."/>
            <person name="Martin F."/>
            <person name="Silar P."/>
            <person name="Natvig D."/>
            <person name="Lalanne C."/>
            <person name="Gautier V."/>
            <person name="Ament-Velasquez S.L."/>
            <person name="Kruys A."/>
            <person name="Hutchinson M.I."/>
            <person name="Powell A.J."/>
            <person name="Barry K."/>
            <person name="Miller A.N."/>
            <person name="Grigoriev I.V."/>
            <person name="Debuchy R."/>
            <person name="Gladieux P."/>
            <person name="Thoren M.H."/>
            <person name="Johannesson H."/>
        </authorList>
    </citation>
    <scope>NUCLEOTIDE SEQUENCE</scope>
    <source>
        <strain evidence="1">CBS 141.50</strain>
    </source>
</reference>
<sequence length="140" mass="15619">MAMGPKHPDPDVLAPYWDASAGTWHPISKQPISEPKVSEILVQMRDVMEWERTWKELHWECQLDDNRLEYYEQQGDGLCHGCDVPEGGYFGRAWDVNRSTRPFGSRDGADGSRGNYALAELGEAGGMGAEHQEAAGARLD</sequence>
<dbReference type="EMBL" id="MU853573">
    <property type="protein sequence ID" value="KAK4144853.1"/>
    <property type="molecule type" value="Genomic_DNA"/>
</dbReference>
<dbReference type="Proteomes" id="UP001302676">
    <property type="component" value="Unassembled WGS sequence"/>
</dbReference>
<accession>A0AAN6V4Q8</accession>
<dbReference type="AlphaFoldDB" id="A0AAN6V4Q8"/>
<dbReference type="GeneID" id="87816878"/>
<evidence type="ECO:0000313" key="2">
    <source>
        <dbReference type="Proteomes" id="UP001302676"/>
    </source>
</evidence>
<name>A0AAN6V4Q8_9PEZI</name>
<proteinExistence type="predicted"/>
<protein>
    <submittedName>
        <fullName evidence="1">Uncharacterized protein</fullName>
    </submittedName>
</protein>
<evidence type="ECO:0000313" key="1">
    <source>
        <dbReference type="EMBL" id="KAK4144853.1"/>
    </source>
</evidence>
<organism evidence="1 2">
    <name type="scientific">Dichotomopilus funicola</name>
    <dbReference type="NCBI Taxonomy" id="1934379"/>
    <lineage>
        <taxon>Eukaryota</taxon>
        <taxon>Fungi</taxon>
        <taxon>Dikarya</taxon>
        <taxon>Ascomycota</taxon>
        <taxon>Pezizomycotina</taxon>
        <taxon>Sordariomycetes</taxon>
        <taxon>Sordariomycetidae</taxon>
        <taxon>Sordariales</taxon>
        <taxon>Chaetomiaceae</taxon>
        <taxon>Dichotomopilus</taxon>
    </lineage>
</organism>
<comment type="caution">
    <text evidence="1">The sequence shown here is derived from an EMBL/GenBank/DDBJ whole genome shotgun (WGS) entry which is preliminary data.</text>
</comment>